<dbReference type="EMBL" id="JAEFCI010003299">
    <property type="protein sequence ID" value="KAG5461674.1"/>
    <property type="molecule type" value="Genomic_DNA"/>
</dbReference>
<accession>A0A8H7ZYI3</accession>
<sequence length="145" mass="16456">MTLPKTQGLLPLISSTFGERLSLRRAASRRRHPDGEQPPVSACDDLDSISMPGMQHRVGGRRCHIFFSVLRPHHTLMFYQLLLAQAIHKGKVTGSFCFGQLNFKLRKAIDRECMGEQHLRVLSKTARRRFFQRGAKEAGTSLVRV</sequence>
<evidence type="ECO:0000313" key="2">
    <source>
        <dbReference type="Proteomes" id="UP000673691"/>
    </source>
</evidence>
<comment type="caution">
    <text evidence="1">The sequence shown here is derived from an EMBL/GenBank/DDBJ whole genome shotgun (WGS) entry which is preliminary data.</text>
</comment>
<protein>
    <submittedName>
        <fullName evidence="1">Uncharacterized protein</fullName>
    </submittedName>
</protein>
<gene>
    <name evidence="1" type="ORF">BJ554DRAFT_6090</name>
</gene>
<proteinExistence type="predicted"/>
<dbReference type="Proteomes" id="UP000673691">
    <property type="component" value="Unassembled WGS sequence"/>
</dbReference>
<organism evidence="1 2">
    <name type="scientific">Olpidium bornovanus</name>
    <dbReference type="NCBI Taxonomy" id="278681"/>
    <lineage>
        <taxon>Eukaryota</taxon>
        <taxon>Fungi</taxon>
        <taxon>Fungi incertae sedis</taxon>
        <taxon>Olpidiomycota</taxon>
        <taxon>Olpidiomycotina</taxon>
        <taxon>Olpidiomycetes</taxon>
        <taxon>Olpidiales</taxon>
        <taxon>Olpidiaceae</taxon>
        <taxon>Olpidium</taxon>
    </lineage>
</organism>
<name>A0A8H7ZYI3_9FUNG</name>
<reference evidence="1 2" key="1">
    <citation type="journal article" name="Sci. Rep.">
        <title>Genome-scale phylogenetic analyses confirm Olpidium as the closest living zoosporic fungus to the non-flagellated, terrestrial fungi.</title>
        <authorList>
            <person name="Chang Y."/>
            <person name="Rochon D."/>
            <person name="Sekimoto S."/>
            <person name="Wang Y."/>
            <person name="Chovatia M."/>
            <person name="Sandor L."/>
            <person name="Salamov A."/>
            <person name="Grigoriev I.V."/>
            <person name="Stajich J.E."/>
            <person name="Spatafora J.W."/>
        </authorList>
    </citation>
    <scope>NUCLEOTIDE SEQUENCE [LARGE SCALE GENOMIC DNA]</scope>
    <source>
        <strain evidence="1">S191</strain>
    </source>
</reference>
<keyword evidence="2" id="KW-1185">Reference proteome</keyword>
<evidence type="ECO:0000313" key="1">
    <source>
        <dbReference type="EMBL" id="KAG5461674.1"/>
    </source>
</evidence>
<dbReference type="AlphaFoldDB" id="A0A8H7ZYI3"/>